<feature type="domain" description="NAC" evidence="7">
    <location>
        <begin position="25"/>
        <end position="171"/>
    </location>
</feature>
<dbReference type="GO" id="GO:0099402">
    <property type="term" value="P:plant organ development"/>
    <property type="evidence" value="ECO:0007669"/>
    <property type="project" value="UniProtKB-ARBA"/>
</dbReference>
<feature type="region of interest" description="Disordered" evidence="6">
    <location>
        <begin position="1"/>
        <end position="20"/>
    </location>
</feature>
<dbReference type="PANTHER" id="PTHR31744">
    <property type="entry name" value="PROTEIN CUP-SHAPED COTYLEDON 2-RELATED"/>
    <property type="match status" value="1"/>
</dbReference>
<gene>
    <name evidence="8" type="ORF">Csa_2G108620</name>
</gene>
<dbReference type="EMBL" id="CM002923">
    <property type="protein sequence ID" value="KGN61384.1"/>
    <property type="molecule type" value="Genomic_DNA"/>
</dbReference>
<dbReference type="Pfam" id="PF02365">
    <property type="entry name" value="NAM"/>
    <property type="match status" value="1"/>
</dbReference>
<keyword evidence="5" id="KW-0539">Nucleus</keyword>
<protein>
    <recommendedName>
        <fullName evidence="7">NAC domain-containing protein</fullName>
    </recommendedName>
</protein>
<dbReference type="Gene3D" id="2.170.150.80">
    <property type="entry name" value="NAC domain"/>
    <property type="match status" value="1"/>
</dbReference>
<name>A0A0A0LJY5_CUCSA</name>
<reference evidence="8 9" key="1">
    <citation type="journal article" date="2009" name="Nat. Genet.">
        <title>The genome of the cucumber, Cucumis sativus L.</title>
        <authorList>
            <person name="Huang S."/>
            <person name="Li R."/>
            <person name="Zhang Z."/>
            <person name="Li L."/>
            <person name="Gu X."/>
            <person name="Fan W."/>
            <person name="Lucas W.J."/>
            <person name="Wang X."/>
            <person name="Xie B."/>
            <person name="Ni P."/>
            <person name="Ren Y."/>
            <person name="Zhu H."/>
            <person name="Li J."/>
            <person name="Lin K."/>
            <person name="Jin W."/>
            <person name="Fei Z."/>
            <person name="Li G."/>
            <person name="Staub J."/>
            <person name="Kilian A."/>
            <person name="van der Vossen E.A."/>
            <person name="Wu Y."/>
            <person name="Guo J."/>
            <person name="He J."/>
            <person name="Jia Z."/>
            <person name="Ren Y."/>
            <person name="Tian G."/>
            <person name="Lu Y."/>
            <person name="Ruan J."/>
            <person name="Qian W."/>
            <person name="Wang M."/>
            <person name="Huang Q."/>
            <person name="Li B."/>
            <person name="Xuan Z."/>
            <person name="Cao J."/>
            <person name="Asan"/>
            <person name="Wu Z."/>
            <person name="Zhang J."/>
            <person name="Cai Q."/>
            <person name="Bai Y."/>
            <person name="Zhao B."/>
            <person name="Han Y."/>
            <person name="Li Y."/>
            <person name="Li X."/>
            <person name="Wang S."/>
            <person name="Shi Q."/>
            <person name="Liu S."/>
            <person name="Cho W.K."/>
            <person name="Kim J.Y."/>
            <person name="Xu Y."/>
            <person name="Heller-Uszynska K."/>
            <person name="Miao H."/>
            <person name="Cheng Z."/>
            <person name="Zhang S."/>
            <person name="Wu J."/>
            <person name="Yang Y."/>
            <person name="Kang H."/>
            <person name="Li M."/>
            <person name="Liang H."/>
            <person name="Ren X."/>
            <person name="Shi Z."/>
            <person name="Wen M."/>
            <person name="Jian M."/>
            <person name="Yang H."/>
            <person name="Zhang G."/>
            <person name="Yang Z."/>
            <person name="Chen R."/>
            <person name="Liu S."/>
            <person name="Li J."/>
            <person name="Ma L."/>
            <person name="Liu H."/>
            <person name="Zhou Y."/>
            <person name="Zhao J."/>
            <person name="Fang X."/>
            <person name="Li G."/>
            <person name="Fang L."/>
            <person name="Li Y."/>
            <person name="Liu D."/>
            <person name="Zheng H."/>
            <person name="Zhang Y."/>
            <person name="Qin N."/>
            <person name="Li Z."/>
            <person name="Yang G."/>
            <person name="Yang S."/>
            <person name="Bolund L."/>
            <person name="Kristiansen K."/>
            <person name="Zheng H."/>
            <person name="Li S."/>
            <person name="Zhang X."/>
            <person name="Yang H."/>
            <person name="Wang J."/>
            <person name="Sun R."/>
            <person name="Zhang B."/>
            <person name="Jiang S."/>
            <person name="Wang J."/>
            <person name="Du Y."/>
            <person name="Li S."/>
        </authorList>
    </citation>
    <scope>NUCLEOTIDE SEQUENCE [LARGE SCALE GENOMIC DNA]</scope>
    <source>
        <strain evidence="9">cv. 9930</strain>
    </source>
</reference>
<dbReference type="AlphaFoldDB" id="A0A0A0LJY5"/>
<dbReference type="KEGG" id="csv:105434729"/>
<dbReference type="STRING" id="3659.A0A0A0LJY5"/>
<dbReference type="GO" id="GO:0003677">
    <property type="term" value="F:DNA binding"/>
    <property type="evidence" value="ECO:0007669"/>
    <property type="project" value="UniProtKB-KW"/>
</dbReference>
<dbReference type="InterPro" id="IPR036093">
    <property type="entry name" value="NAC_dom_sf"/>
</dbReference>
<dbReference type="OMA" id="NHDENEM"/>
<dbReference type="FunFam" id="2.170.150.80:FF:000007">
    <property type="entry name" value="NAC domain-containing protein 35"/>
    <property type="match status" value="1"/>
</dbReference>
<evidence type="ECO:0000259" key="7">
    <source>
        <dbReference type="PROSITE" id="PS51005"/>
    </source>
</evidence>
<keyword evidence="2" id="KW-0805">Transcription regulation</keyword>
<keyword evidence="4" id="KW-0804">Transcription</keyword>
<evidence type="ECO:0000256" key="2">
    <source>
        <dbReference type="ARBA" id="ARBA00023015"/>
    </source>
</evidence>
<evidence type="ECO:0000256" key="4">
    <source>
        <dbReference type="ARBA" id="ARBA00023163"/>
    </source>
</evidence>
<dbReference type="SUPFAM" id="SSF101941">
    <property type="entry name" value="NAC domain"/>
    <property type="match status" value="1"/>
</dbReference>
<organism evidence="8 9">
    <name type="scientific">Cucumis sativus</name>
    <name type="common">Cucumber</name>
    <dbReference type="NCBI Taxonomy" id="3659"/>
    <lineage>
        <taxon>Eukaryota</taxon>
        <taxon>Viridiplantae</taxon>
        <taxon>Streptophyta</taxon>
        <taxon>Embryophyta</taxon>
        <taxon>Tracheophyta</taxon>
        <taxon>Spermatophyta</taxon>
        <taxon>Magnoliopsida</taxon>
        <taxon>eudicotyledons</taxon>
        <taxon>Gunneridae</taxon>
        <taxon>Pentapetalae</taxon>
        <taxon>rosids</taxon>
        <taxon>fabids</taxon>
        <taxon>Cucurbitales</taxon>
        <taxon>Cucurbitaceae</taxon>
        <taxon>Benincaseae</taxon>
        <taxon>Cucumis</taxon>
    </lineage>
</organism>
<dbReference type="PANTHER" id="PTHR31744:SF77">
    <property type="entry name" value="PROTEIN FEZ"/>
    <property type="match status" value="1"/>
</dbReference>
<evidence type="ECO:0000256" key="3">
    <source>
        <dbReference type="ARBA" id="ARBA00023125"/>
    </source>
</evidence>
<evidence type="ECO:0000256" key="6">
    <source>
        <dbReference type="SAM" id="MobiDB-lite"/>
    </source>
</evidence>
<sequence>MEERNNETTGNDVEEEEEEEEVIFPLPGFRFHPTDEELVGFYLKRKVQNNPISTELIRQLDIYKYDPWDLPKLAWTGEKEWYFYCQRDRKYRNSARPNRVTSVGFWKATGTDRPIYSNSKSKSTIIGLKKSLVFYTGRACKAIKTDWMMHEFRLPQSPPNESWVICRIFKKTNISAAQRAASSAIPKQHETMREKPTSTTIDIPLSTYDPFHYFEAKLPDLSVPSEPFITAPPPMEMSDIAKSAIDVSSILFNISSSLLEDNPNDPFTSLFHSHSHGHSHGHPHPHPDTFSSISTLLHQQNASLLEYSHYPDLPLSNLNSIWDKLMN</sequence>
<evidence type="ECO:0000256" key="5">
    <source>
        <dbReference type="ARBA" id="ARBA00023242"/>
    </source>
</evidence>
<dbReference type="Proteomes" id="UP000029981">
    <property type="component" value="Chromosome 2"/>
</dbReference>
<reference evidence="8 9" key="4">
    <citation type="journal article" date="2011" name="BMC Genomics">
        <title>RNA-Seq improves annotation of protein-coding genes in the cucumber genome.</title>
        <authorList>
            <person name="Li Z."/>
            <person name="Zhang Z."/>
            <person name="Yan P."/>
            <person name="Huang S."/>
            <person name="Fei Z."/>
            <person name="Lin K."/>
        </authorList>
    </citation>
    <scope>NUCLEOTIDE SEQUENCE [LARGE SCALE GENOMIC DNA]</scope>
    <source>
        <strain evidence="9">cv. 9930</strain>
    </source>
</reference>
<evidence type="ECO:0000313" key="8">
    <source>
        <dbReference type="EMBL" id="KGN61384.1"/>
    </source>
</evidence>
<keyword evidence="9" id="KW-1185">Reference proteome</keyword>
<dbReference type="GO" id="GO:0005634">
    <property type="term" value="C:nucleus"/>
    <property type="evidence" value="ECO:0007669"/>
    <property type="project" value="UniProtKB-SubCell"/>
</dbReference>
<proteinExistence type="predicted"/>
<reference evidence="8 9" key="3">
    <citation type="journal article" date="2010" name="BMC Genomics">
        <title>Transcriptome sequencing and comparative analysis of cucumber flowers with different sex types.</title>
        <authorList>
            <person name="Guo S."/>
            <person name="Zheng Y."/>
            <person name="Joung J.G."/>
            <person name="Liu S."/>
            <person name="Zhang Z."/>
            <person name="Crasta O.R."/>
            <person name="Sobral B.W."/>
            <person name="Xu Y."/>
            <person name="Huang S."/>
            <person name="Fei Z."/>
        </authorList>
    </citation>
    <scope>NUCLEOTIDE SEQUENCE [LARGE SCALE GENOMIC DNA]</scope>
    <source>
        <strain evidence="9">cv. 9930</strain>
    </source>
</reference>
<dbReference type="OrthoDB" id="1883668at2759"/>
<dbReference type="Gramene" id="KGN61384">
    <property type="protein sequence ID" value="KGN61384"/>
    <property type="gene ID" value="Csa_2G108620"/>
</dbReference>
<keyword evidence="3" id="KW-0238">DNA-binding</keyword>
<evidence type="ECO:0000313" key="9">
    <source>
        <dbReference type="Proteomes" id="UP000029981"/>
    </source>
</evidence>
<dbReference type="InterPro" id="IPR003441">
    <property type="entry name" value="NAC-dom"/>
</dbReference>
<dbReference type="GO" id="GO:0006355">
    <property type="term" value="P:regulation of DNA-templated transcription"/>
    <property type="evidence" value="ECO:0007669"/>
    <property type="project" value="InterPro"/>
</dbReference>
<dbReference type="PROSITE" id="PS51005">
    <property type="entry name" value="NAC"/>
    <property type="match status" value="1"/>
</dbReference>
<reference evidence="8 9" key="2">
    <citation type="journal article" date="2009" name="PLoS ONE">
        <title>An integrated genetic and cytogenetic map of the cucumber genome.</title>
        <authorList>
            <person name="Ren Y."/>
            <person name="Zhang Z."/>
            <person name="Liu J."/>
            <person name="Staub J.E."/>
            <person name="Han Y."/>
            <person name="Cheng Z."/>
            <person name="Li X."/>
            <person name="Lu J."/>
            <person name="Miao H."/>
            <person name="Kang H."/>
            <person name="Xie B."/>
            <person name="Gu X."/>
            <person name="Wang X."/>
            <person name="Du Y."/>
            <person name="Jin W."/>
            <person name="Huang S."/>
        </authorList>
    </citation>
    <scope>NUCLEOTIDE SEQUENCE [LARGE SCALE GENOMIC DNA]</scope>
    <source>
        <strain evidence="9">cv. 9930</strain>
    </source>
</reference>
<dbReference type="eggNOG" id="ENOG502QRAX">
    <property type="taxonomic scope" value="Eukaryota"/>
</dbReference>
<accession>A0A0A0LJY5</accession>
<comment type="subcellular location">
    <subcellularLocation>
        <location evidence="1">Nucleus</location>
    </subcellularLocation>
</comment>
<evidence type="ECO:0000256" key="1">
    <source>
        <dbReference type="ARBA" id="ARBA00004123"/>
    </source>
</evidence>